<dbReference type="AlphaFoldDB" id="A0A3R7JRL6"/>
<reference evidence="1 2" key="1">
    <citation type="journal article" date="2018" name="Biotechnol. Adv.">
        <title>Improved genomic resources and new bioinformatic workflow for the carcinogenic parasite Clonorchis sinensis: Biotechnological implications.</title>
        <authorList>
            <person name="Wang D."/>
            <person name="Korhonen P.K."/>
            <person name="Gasser R.B."/>
            <person name="Young N.D."/>
        </authorList>
    </citation>
    <scope>NUCLEOTIDE SEQUENCE [LARGE SCALE GENOMIC DNA]</scope>
    <source>
        <strain evidence="1">Cs-k2</strain>
    </source>
</reference>
<organism evidence="1 2">
    <name type="scientific">Clonorchis sinensis</name>
    <name type="common">Chinese liver fluke</name>
    <dbReference type="NCBI Taxonomy" id="79923"/>
    <lineage>
        <taxon>Eukaryota</taxon>
        <taxon>Metazoa</taxon>
        <taxon>Spiralia</taxon>
        <taxon>Lophotrochozoa</taxon>
        <taxon>Platyhelminthes</taxon>
        <taxon>Trematoda</taxon>
        <taxon>Digenea</taxon>
        <taxon>Opisthorchiida</taxon>
        <taxon>Opisthorchiata</taxon>
        <taxon>Opisthorchiidae</taxon>
        <taxon>Clonorchis</taxon>
    </lineage>
</organism>
<comment type="caution">
    <text evidence="1">The sequence shown here is derived from an EMBL/GenBank/DDBJ whole genome shotgun (WGS) entry which is preliminary data.</text>
</comment>
<accession>A0A3R7JRL6</accession>
<dbReference type="Proteomes" id="UP000286415">
    <property type="component" value="Unassembled WGS sequence"/>
</dbReference>
<keyword evidence="2" id="KW-1185">Reference proteome</keyword>
<dbReference type="OrthoDB" id="10615349at2759"/>
<reference evidence="1 2" key="2">
    <citation type="journal article" date="2021" name="Genomics">
        <title>High-quality reference genome for Clonorchis sinensis.</title>
        <authorList>
            <person name="Young N.D."/>
            <person name="Stroehlein A.J."/>
            <person name="Kinkar L."/>
            <person name="Wang T."/>
            <person name="Sohn W.M."/>
            <person name="Chang B.C.H."/>
            <person name="Kaur P."/>
            <person name="Weisz D."/>
            <person name="Dudchenko O."/>
            <person name="Aiden E.L."/>
            <person name="Korhonen P.K."/>
            <person name="Gasser R.B."/>
        </authorList>
    </citation>
    <scope>NUCLEOTIDE SEQUENCE [LARGE SCALE GENOMIC DNA]</scope>
    <source>
        <strain evidence="1">Cs-k2</strain>
    </source>
</reference>
<protein>
    <submittedName>
        <fullName evidence="1">Uncharacterized protein</fullName>
    </submittedName>
</protein>
<evidence type="ECO:0000313" key="2">
    <source>
        <dbReference type="Proteomes" id="UP000286415"/>
    </source>
</evidence>
<proteinExistence type="predicted"/>
<dbReference type="InParanoid" id="A0A3R7JRL6"/>
<sequence length="168" mass="18497">MAQWLECEFTDLKVRGSSPTSTSRLPLSRLGRPGIIPALVLPLGCMAARHRKCVTAERFFSEVPFGFCGIRILFIFTPLSFERPFSCPGVIIPSSSAVHIQWPCRVLNPGHLTCEASVLPLHHQRTLDASDVSERVHASQDLSLVITSVTVQFLCCPTNPKVTGRIVD</sequence>
<evidence type="ECO:0000313" key="1">
    <source>
        <dbReference type="EMBL" id="KAG5446648.1"/>
    </source>
</evidence>
<gene>
    <name evidence="1" type="ORF">CSKR_108305</name>
</gene>
<name>A0A3R7JRL6_CLOSI</name>
<dbReference type="EMBL" id="NIRI02000056">
    <property type="protein sequence ID" value="KAG5446648.1"/>
    <property type="molecule type" value="Genomic_DNA"/>
</dbReference>